<organism evidence="2 3">
    <name type="scientific">Tumebacillus flagellatus</name>
    <dbReference type="NCBI Taxonomy" id="1157490"/>
    <lineage>
        <taxon>Bacteria</taxon>
        <taxon>Bacillati</taxon>
        <taxon>Bacillota</taxon>
        <taxon>Bacilli</taxon>
        <taxon>Bacillales</taxon>
        <taxon>Alicyclobacillaceae</taxon>
        <taxon>Tumebacillus</taxon>
    </lineage>
</organism>
<evidence type="ECO:0000313" key="3">
    <source>
        <dbReference type="Proteomes" id="UP000027931"/>
    </source>
</evidence>
<reference evidence="2 3" key="1">
    <citation type="journal article" date="2013" name="Int. J. Syst. Evol. Microbiol.">
        <title>Tumebacillus flagellatus sp. nov., an alpha-amylase/pullulanase-producing bacterium isolated from cassava wastewater.</title>
        <authorList>
            <person name="Wang Q."/>
            <person name="Xie N."/>
            <person name="Qin Y."/>
            <person name="Shen N."/>
            <person name="Zhu J."/>
            <person name="Mi H."/>
            <person name="Huang R."/>
        </authorList>
    </citation>
    <scope>NUCLEOTIDE SEQUENCE [LARGE SCALE GENOMIC DNA]</scope>
    <source>
        <strain evidence="2 3">GST4</strain>
    </source>
</reference>
<name>A0A074LPS5_9BACL</name>
<feature type="region of interest" description="Disordered" evidence="1">
    <location>
        <begin position="17"/>
        <end position="49"/>
    </location>
</feature>
<dbReference type="EMBL" id="JMIR01000006">
    <property type="protein sequence ID" value="KEO84106.1"/>
    <property type="molecule type" value="Genomic_DNA"/>
</dbReference>
<gene>
    <name evidence="2" type="ORF">EL26_06480</name>
</gene>
<keyword evidence="3" id="KW-1185">Reference proteome</keyword>
<dbReference type="AlphaFoldDB" id="A0A074LPS5"/>
<accession>A0A074LPS5</accession>
<evidence type="ECO:0000313" key="2">
    <source>
        <dbReference type="EMBL" id="KEO84106.1"/>
    </source>
</evidence>
<dbReference type="Proteomes" id="UP000027931">
    <property type="component" value="Unassembled WGS sequence"/>
</dbReference>
<evidence type="ECO:0000256" key="1">
    <source>
        <dbReference type="SAM" id="MobiDB-lite"/>
    </source>
</evidence>
<protein>
    <submittedName>
        <fullName evidence="2">Uncharacterized protein</fullName>
    </submittedName>
</protein>
<proteinExistence type="predicted"/>
<comment type="caution">
    <text evidence="2">The sequence shown here is derived from an EMBL/GenBank/DDBJ whole genome shotgun (WGS) entry which is preliminary data.</text>
</comment>
<feature type="compositionally biased region" description="Basic and acidic residues" evidence="1">
    <location>
        <begin position="30"/>
        <end position="39"/>
    </location>
</feature>
<sequence>MKKVSLLWVTCVFRGKDEEREEDGGSETSAFDRRADEAVGVKSQRSMVGTAKKDLPRIDGVKAVRDQLASYRWKKN</sequence>